<dbReference type="GO" id="GO:0005737">
    <property type="term" value="C:cytoplasm"/>
    <property type="evidence" value="ECO:0007669"/>
    <property type="project" value="TreeGrafter"/>
</dbReference>
<dbReference type="GO" id="GO:0016020">
    <property type="term" value="C:membrane"/>
    <property type="evidence" value="ECO:0007669"/>
    <property type="project" value="TreeGrafter"/>
</dbReference>
<comment type="catalytic activity">
    <reaction evidence="1">
        <text>Hydrolysis of alpha-(2-&gt;3)-, alpha-(2-&gt;6)-, alpha-(2-&gt;8)- glycosidic linkages of terminal sialic acid residues in oligosaccharides, glycoproteins, glycolipids, colominic acid and synthetic substrates.</text>
        <dbReference type="EC" id="3.2.1.18"/>
    </reaction>
</comment>
<proteinExistence type="inferred from homology"/>
<evidence type="ECO:0000256" key="4">
    <source>
        <dbReference type="ARBA" id="ARBA00022737"/>
    </source>
</evidence>
<dbReference type="STRING" id="151894.SAMN04488524_1178"/>
<dbReference type="EC" id="3.2.1.18" evidence="3"/>
<evidence type="ECO:0000256" key="2">
    <source>
        <dbReference type="ARBA" id="ARBA00009348"/>
    </source>
</evidence>
<gene>
    <name evidence="7" type="ORF">SAMN04488524_1178</name>
</gene>
<reference evidence="8" key="1">
    <citation type="submission" date="2017-04" db="EMBL/GenBank/DDBJ databases">
        <authorList>
            <person name="Varghese N."/>
            <person name="Submissions S."/>
        </authorList>
    </citation>
    <scope>NUCLEOTIDE SEQUENCE [LARGE SCALE GENOMIC DNA]</scope>
    <source>
        <strain evidence="8">DSM 12126</strain>
    </source>
</reference>
<dbReference type="PRINTS" id="PR01803">
    <property type="entry name" value="TCSIALIDASE"/>
</dbReference>
<evidence type="ECO:0000313" key="8">
    <source>
        <dbReference type="Proteomes" id="UP000192756"/>
    </source>
</evidence>
<dbReference type="PANTHER" id="PTHR10628">
    <property type="entry name" value="SIALIDASE"/>
    <property type="match status" value="1"/>
</dbReference>
<organism evidence="7 8">
    <name type="scientific">Pedobacter africanus</name>
    <dbReference type="NCBI Taxonomy" id="151894"/>
    <lineage>
        <taxon>Bacteria</taxon>
        <taxon>Pseudomonadati</taxon>
        <taxon>Bacteroidota</taxon>
        <taxon>Sphingobacteriia</taxon>
        <taxon>Sphingobacteriales</taxon>
        <taxon>Sphingobacteriaceae</taxon>
        <taxon>Pedobacter</taxon>
    </lineage>
</organism>
<dbReference type="Proteomes" id="UP000192756">
    <property type="component" value="Unassembled WGS sequence"/>
</dbReference>
<dbReference type="SUPFAM" id="SSF50939">
    <property type="entry name" value="Sialidases"/>
    <property type="match status" value="1"/>
</dbReference>
<dbReference type="InterPro" id="IPR011040">
    <property type="entry name" value="Sialidase"/>
</dbReference>
<sequence>MILQKNKYCLCLLLMVLAACTGKMYKPVVAEGPRLQAIPAQSPVLKRLARNPLQLVKISVPDANAEASYVKIAGSLNAGGLKQIEKLEVYLAEGKPVLAEAKKIGELRLRDKNFEIPVSLQLKPGVAHVWISAVLKDDADVDGLVQLNTLLFGNVQGKWQQAEGLKPMAQSTGIALRQPGDDGVNSYRIPGMVTTDKGTLIAVYDIRYKNSGDLPGNIDVGLSRSRDGGKTWEPMKVIMDMGAPHENNGVGDPAVLFDPVTKKIWVVALWSKGNRSIAGSGPGFSADETGQFAVVSSSDDGLTWTAPYSLTPQVKRQEWRLFFNGPGNGIAMADGKIVFAAQYWDAQKIPHSTLIYSADHGKTWKSGIGAKSNTTESQLVETVPGTLMLNMRDNRGRFRSVATTTDMGNSWLEHPTSYRDLADPVCMGSFIKAKVRVKGKLREVLFFSNPNVSEAPRRNLTIKASLDMGETWQQANQLLLDERPSFGYSAMTKIDEETIGILYEGIRDLYFVRVPVKEIIK</sequence>
<dbReference type="CDD" id="cd15482">
    <property type="entry name" value="Sialidase_non-viral"/>
    <property type="match status" value="1"/>
</dbReference>
<dbReference type="AlphaFoldDB" id="A0A1W2A2I6"/>
<feature type="domain" description="Sialidase" evidence="6">
    <location>
        <begin position="189"/>
        <end position="464"/>
    </location>
</feature>
<dbReference type="GO" id="GO:0006689">
    <property type="term" value="P:ganglioside catabolic process"/>
    <property type="evidence" value="ECO:0007669"/>
    <property type="project" value="TreeGrafter"/>
</dbReference>
<evidence type="ECO:0000256" key="3">
    <source>
        <dbReference type="ARBA" id="ARBA00012733"/>
    </source>
</evidence>
<dbReference type="GO" id="GO:0009313">
    <property type="term" value="P:oligosaccharide catabolic process"/>
    <property type="evidence" value="ECO:0007669"/>
    <property type="project" value="TreeGrafter"/>
</dbReference>
<comment type="similarity">
    <text evidence="2">Belongs to the glycosyl hydrolase 33 family.</text>
</comment>
<dbReference type="Pfam" id="PF13859">
    <property type="entry name" value="BNR_3"/>
    <property type="match status" value="1"/>
</dbReference>
<dbReference type="InterPro" id="IPR036278">
    <property type="entry name" value="Sialidase_sf"/>
</dbReference>
<keyword evidence="5" id="KW-0732">Signal</keyword>
<dbReference type="OrthoDB" id="7294637at2"/>
<dbReference type="InterPro" id="IPR026856">
    <property type="entry name" value="Sialidase_fam"/>
</dbReference>
<name>A0A1W2A2I6_9SPHI</name>
<accession>A0A1W2A2I6</accession>
<dbReference type="GO" id="GO:0004308">
    <property type="term" value="F:exo-alpha-sialidase activity"/>
    <property type="evidence" value="ECO:0007669"/>
    <property type="project" value="UniProtKB-EC"/>
</dbReference>
<evidence type="ECO:0000313" key="7">
    <source>
        <dbReference type="EMBL" id="SMC54874.1"/>
    </source>
</evidence>
<evidence type="ECO:0000259" key="6">
    <source>
        <dbReference type="Pfam" id="PF13859"/>
    </source>
</evidence>
<dbReference type="EMBL" id="FWXT01000001">
    <property type="protein sequence ID" value="SMC54874.1"/>
    <property type="molecule type" value="Genomic_DNA"/>
</dbReference>
<feature type="chain" id="PRO_5012754661" description="exo-alpha-sialidase" evidence="5">
    <location>
        <begin position="26"/>
        <end position="521"/>
    </location>
</feature>
<protein>
    <recommendedName>
        <fullName evidence="3">exo-alpha-sialidase</fullName>
        <ecNumber evidence="3">3.2.1.18</ecNumber>
    </recommendedName>
</protein>
<keyword evidence="8" id="KW-1185">Reference proteome</keyword>
<dbReference type="Gene3D" id="2.120.10.10">
    <property type="match status" value="1"/>
</dbReference>
<keyword evidence="4" id="KW-0677">Repeat</keyword>
<evidence type="ECO:0000256" key="5">
    <source>
        <dbReference type="SAM" id="SignalP"/>
    </source>
</evidence>
<feature type="signal peptide" evidence="5">
    <location>
        <begin position="1"/>
        <end position="25"/>
    </location>
</feature>
<evidence type="ECO:0000256" key="1">
    <source>
        <dbReference type="ARBA" id="ARBA00000427"/>
    </source>
</evidence>
<dbReference type="InterPro" id="IPR008377">
    <property type="entry name" value="Sialidase_trypan"/>
</dbReference>
<dbReference type="PROSITE" id="PS51257">
    <property type="entry name" value="PROKAR_LIPOPROTEIN"/>
    <property type="match status" value="1"/>
</dbReference>
<dbReference type="PANTHER" id="PTHR10628:SF30">
    <property type="entry name" value="EXO-ALPHA-SIALIDASE"/>
    <property type="match status" value="1"/>
</dbReference>